<feature type="region of interest" description="Disordered" evidence="1">
    <location>
        <begin position="47"/>
        <end position="80"/>
    </location>
</feature>
<evidence type="ECO:0000313" key="3">
    <source>
        <dbReference type="Proteomes" id="UP001232148"/>
    </source>
</evidence>
<gene>
    <name evidence="2" type="ORF">LX32DRAFT_641900</name>
</gene>
<comment type="caution">
    <text evidence="2">The sequence shown here is derived from an EMBL/GenBank/DDBJ whole genome shotgun (WGS) entry which is preliminary data.</text>
</comment>
<dbReference type="Proteomes" id="UP001232148">
    <property type="component" value="Unassembled WGS sequence"/>
</dbReference>
<protein>
    <submittedName>
        <fullName evidence="2">Uncharacterized protein</fullName>
    </submittedName>
</protein>
<reference evidence="2" key="1">
    <citation type="submission" date="2021-06" db="EMBL/GenBank/DDBJ databases">
        <title>Comparative genomics, transcriptomics and evolutionary studies reveal genomic signatures of adaptation to plant cell wall in hemibiotrophic fungi.</title>
        <authorList>
            <consortium name="DOE Joint Genome Institute"/>
            <person name="Baroncelli R."/>
            <person name="Diaz J.F."/>
            <person name="Benocci T."/>
            <person name="Peng M."/>
            <person name="Battaglia E."/>
            <person name="Haridas S."/>
            <person name="Andreopoulos W."/>
            <person name="Labutti K."/>
            <person name="Pangilinan J."/>
            <person name="Floch G.L."/>
            <person name="Makela M.R."/>
            <person name="Henrissat B."/>
            <person name="Grigoriev I.V."/>
            <person name="Crouch J.A."/>
            <person name="De Vries R.P."/>
            <person name="Sukno S.A."/>
            <person name="Thon M.R."/>
        </authorList>
    </citation>
    <scope>NUCLEOTIDE SEQUENCE</scope>
    <source>
        <strain evidence="2">MAFF235873</strain>
    </source>
</reference>
<proteinExistence type="predicted"/>
<dbReference type="AlphaFoldDB" id="A0AAD9HCQ3"/>
<sequence length="147" mass="16371">MRQVTFRNSMRVKPLGVLGNIHHGAVWQPRALSGAGLVQQRPGLAALRRKPPSRARPHSKVHRGAHLPGHPGLGKRRDARRTKRDCIFARAGLVYPDLPEGYRQGVPLPGNVPAEGGVFSRHCVDVSRLTRNRMGCFSLPRRELRTE</sequence>
<keyword evidence="3" id="KW-1185">Reference proteome</keyword>
<feature type="compositionally biased region" description="Basic residues" evidence="1">
    <location>
        <begin position="47"/>
        <end position="65"/>
    </location>
</feature>
<organism evidence="2 3">
    <name type="scientific">Colletotrichum zoysiae</name>
    <dbReference type="NCBI Taxonomy" id="1216348"/>
    <lineage>
        <taxon>Eukaryota</taxon>
        <taxon>Fungi</taxon>
        <taxon>Dikarya</taxon>
        <taxon>Ascomycota</taxon>
        <taxon>Pezizomycotina</taxon>
        <taxon>Sordariomycetes</taxon>
        <taxon>Hypocreomycetidae</taxon>
        <taxon>Glomerellales</taxon>
        <taxon>Glomerellaceae</taxon>
        <taxon>Colletotrichum</taxon>
        <taxon>Colletotrichum graminicola species complex</taxon>
    </lineage>
</organism>
<name>A0AAD9HCQ3_9PEZI</name>
<dbReference type="EMBL" id="MU842915">
    <property type="protein sequence ID" value="KAK2026425.1"/>
    <property type="molecule type" value="Genomic_DNA"/>
</dbReference>
<evidence type="ECO:0000256" key="1">
    <source>
        <dbReference type="SAM" id="MobiDB-lite"/>
    </source>
</evidence>
<accession>A0AAD9HCQ3</accession>
<evidence type="ECO:0000313" key="2">
    <source>
        <dbReference type="EMBL" id="KAK2026425.1"/>
    </source>
</evidence>